<dbReference type="PROSITE" id="PS50994">
    <property type="entry name" value="INTEGRASE"/>
    <property type="match status" value="1"/>
</dbReference>
<sequence length="1690" mass="194439">MVERILNRHGFDVGRNERPYFVSAFPDYITQVELPRGVKVPKFSKFAGDITESTVEHIARYGVECGDLANNEYLKMKYFPSSLTKHAFTWFTTLPPNSIHTWVQLEGSFHEHFFREETKVSIVDLMNIKRQSNETLDDYLNRFRQLKSRCYTNIPEHELVRIAATGLDFSIRKKLVNEQLRDMAQLAEKVRRIEQIKLEKEKLMKFDKFVRKEKIAYLESSELNEDSNYEVVSEDFEINLAELRPGPTYQCQMLKPGGNIEGNSTKKYSFDVSKAEKIFDTLLKDKQIILPENHKIPPFEQRKGKKFCKYHNMYGHWTNSCVRFRDFIEKAITDGRLAFEEKEMKVDVDPFAAHTGYVEPVSMSINMVEVAAEDDDSIEEMKGHLKPLLLTLMIEGQEVNKVLVDGGAAVNILPKTMLKRFGKSLDDLKPHNIMISDYAGKSSHPEGMILLDVQIGSVKRTTMFIVTPSKANFNVLLGREWIHGVGAVPSTVHQKVFFWNDDEGLEVLEADQKTYEVGMYFADQQLTAFAKTKPFDAYNSGVMDEEEGVKKTFCWDKQKTENQRDEGVSDKNEKQKEKAELELKLDCIFDDSPLGFESAANEEHKLESQDPLEEVNLGTIENKRITYISKFLQGELKGEIIQVLHEYKDCFAWDYDEMPGLDRELVEHRLPMIPGRKPVKQSPRRFAPEVIEKIKGEIERLLKAKFIRTSRYPDWISNIVPVIKKNGKLRVCIDFRDLNMATPKDEYPMPIAENMIDVAAGNEIMSLLDGYSGYNQIYIAANDVSKTAFRCPGALGVYEWVMMPFGLKNAGATYQRAMNLIFHDLIGKFVQVYIDDIIVGSKQKKDHLYHLKLAFERMRKYGLKMNPLKCAFGVIAGEFLGFIIHQRGIEVDKNKTKAIMETKPPSNKKELQSLLGKVNFLRRFISNLSGKTKVFSPLLRLKKEQEFRWDEEHQRAFEEIKAYLAHPPVLAPISEGKQLKLYISANDSTIAGMLAQDDENGIERVIYYLSRMLVGAELRYTPLEKLCLSLYVACTKLKYYIRTRNVVILCRSNVIKYMLCKPVLHSRVGKWALALTEYPLTFEPLKATKGQIIADFLAEHSNGTEEVNYITTKPWQLYFDGSKHELGAGIGLLIISPKGVPTKLSVKTNTGCSNNETEYQALITGLEILKELGAKNVVIRGDSQLVIKQLTREYKCLNEKLIEFKTRATQLLDTFGEVELQHIPRDSNLIANKLAQIASGYKISKEYLEYLIHTESEVLDYREILSIGSAGQQDWRSELIEYLRNPNIKVERKIKLQALNYLLLNDELYKRGFDGVLFKCLGDHEGYIAMAEIHEGICGAHQAGKKMKWVLSRKGLYWPTMIKDCIEFAKSCVECQKHGPIQKVPASELHSIIKPWPFRGWAMDLIGQIHPPSSKNHRYILVAIDYFTKWVEAIPLKEVEQKDIIDFIEDHIITRFGIPQTITTDQGTVFTGRNIARYAESRGIKLVTSTPYYAQANGQVEAANKVVIGLIKKHISNKPRNWHETLVQILWAYRNSPRDATKTTPYKLVYGHEAILPIDINLQSIHIQKQNELPVEDYWNLMYDELISLEEERLIALQNIVQQKERVEKTYNKRVNMQRFRVGELVLKVILPMDQKSRCLGKWSYNWEGPFLVEQVYSKNAYVIKEINNSSASKVINGKYLKHFHKRAEE</sequence>
<dbReference type="SUPFAM" id="SSF56672">
    <property type="entry name" value="DNA/RNA polymerases"/>
    <property type="match status" value="1"/>
</dbReference>
<feature type="domain" description="Integrase catalytic" evidence="9">
    <location>
        <begin position="1393"/>
        <end position="1553"/>
    </location>
</feature>
<organism evidence="10 11">
    <name type="scientific">Cajanus cajan</name>
    <name type="common">Pigeon pea</name>
    <name type="synonym">Cajanus indicus</name>
    <dbReference type="NCBI Taxonomy" id="3821"/>
    <lineage>
        <taxon>Eukaryota</taxon>
        <taxon>Viridiplantae</taxon>
        <taxon>Streptophyta</taxon>
        <taxon>Embryophyta</taxon>
        <taxon>Tracheophyta</taxon>
        <taxon>Spermatophyta</taxon>
        <taxon>Magnoliopsida</taxon>
        <taxon>eudicotyledons</taxon>
        <taxon>Gunneridae</taxon>
        <taxon>Pentapetalae</taxon>
        <taxon>rosids</taxon>
        <taxon>fabids</taxon>
        <taxon>Fabales</taxon>
        <taxon>Fabaceae</taxon>
        <taxon>Papilionoideae</taxon>
        <taxon>50 kb inversion clade</taxon>
        <taxon>NPAAA clade</taxon>
        <taxon>indigoferoid/millettioid clade</taxon>
        <taxon>Phaseoleae</taxon>
        <taxon>Cajanus</taxon>
    </lineage>
</organism>
<keyword evidence="3" id="KW-0540">Nuclease</keyword>
<dbReference type="InterPro" id="IPR005162">
    <property type="entry name" value="Retrotrans_gag_dom"/>
</dbReference>
<dbReference type="OMA" id="RRMANDK"/>
<dbReference type="InterPro" id="IPR001584">
    <property type="entry name" value="Integrase_cat-core"/>
</dbReference>
<dbReference type="InterPro" id="IPR002156">
    <property type="entry name" value="RNaseH_domain"/>
</dbReference>
<dbReference type="GO" id="GO:0003676">
    <property type="term" value="F:nucleic acid binding"/>
    <property type="evidence" value="ECO:0007669"/>
    <property type="project" value="InterPro"/>
</dbReference>
<dbReference type="Gramene" id="C.cajan_29411.t">
    <property type="protein sequence ID" value="C.cajan_29411.t"/>
    <property type="gene ID" value="C.cajan_29411"/>
</dbReference>
<evidence type="ECO:0000256" key="6">
    <source>
        <dbReference type="ARBA" id="ARBA00023268"/>
    </source>
</evidence>
<feature type="domain" description="Reverse transcriptase" evidence="7">
    <location>
        <begin position="703"/>
        <end position="884"/>
    </location>
</feature>
<dbReference type="GO" id="GO:0004523">
    <property type="term" value="F:RNA-DNA hybrid ribonuclease activity"/>
    <property type="evidence" value="ECO:0007669"/>
    <property type="project" value="InterPro"/>
</dbReference>
<dbReference type="PROSITE" id="PS50879">
    <property type="entry name" value="RNASE_H_1"/>
    <property type="match status" value="1"/>
</dbReference>
<evidence type="ECO:0000313" key="10">
    <source>
        <dbReference type="EMBL" id="KYP48344.1"/>
    </source>
</evidence>
<keyword evidence="11" id="KW-1185">Reference proteome</keyword>
<evidence type="ECO:0000256" key="1">
    <source>
        <dbReference type="ARBA" id="ARBA00022679"/>
    </source>
</evidence>
<dbReference type="InterPro" id="IPR050951">
    <property type="entry name" value="Retrovirus_Pol_polyprotein"/>
</dbReference>
<dbReference type="Gene3D" id="3.10.10.10">
    <property type="entry name" value="HIV Type 1 Reverse Transcriptase, subunit A, domain 1"/>
    <property type="match status" value="1"/>
</dbReference>
<keyword evidence="1" id="KW-0808">Transferase</keyword>
<evidence type="ECO:0000256" key="5">
    <source>
        <dbReference type="ARBA" id="ARBA00023172"/>
    </source>
</evidence>
<dbReference type="PANTHER" id="PTHR37984:SF5">
    <property type="entry name" value="PROTEIN NYNRIN-LIKE"/>
    <property type="match status" value="1"/>
</dbReference>
<dbReference type="Pfam" id="PF17919">
    <property type="entry name" value="RT_RNaseH_2"/>
    <property type="match status" value="1"/>
</dbReference>
<evidence type="ECO:0000259" key="8">
    <source>
        <dbReference type="PROSITE" id="PS50879"/>
    </source>
</evidence>
<dbReference type="Gene3D" id="1.10.340.70">
    <property type="match status" value="1"/>
</dbReference>
<keyword evidence="5" id="KW-0233">DNA recombination</keyword>
<dbReference type="PROSITE" id="PS50878">
    <property type="entry name" value="RT_POL"/>
    <property type="match status" value="1"/>
</dbReference>
<keyword evidence="6" id="KW-0511">Multifunctional enzyme</keyword>
<dbReference type="InterPro" id="IPR021109">
    <property type="entry name" value="Peptidase_aspartic_dom_sf"/>
</dbReference>
<dbReference type="InterPro" id="IPR012337">
    <property type="entry name" value="RNaseH-like_sf"/>
</dbReference>
<dbReference type="SUPFAM" id="SSF50630">
    <property type="entry name" value="Acid proteases"/>
    <property type="match status" value="1"/>
</dbReference>
<dbReference type="Gene3D" id="3.30.70.270">
    <property type="match status" value="2"/>
</dbReference>
<dbReference type="CDD" id="cd00303">
    <property type="entry name" value="retropepsin_like"/>
    <property type="match status" value="1"/>
</dbReference>
<gene>
    <name evidence="10" type="ORF">KK1_029954</name>
</gene>
<dbReference type="PANTHER" id="PTHR37984">
    <property type="entry name" value="PROTEIN CBG26694"/>
    <property type="match status" value="1"/>
</dbReference>
<dbReference type="InterPro" id="IPR041577">
    <property type="entry name" value="RT_RNaseH_2"/>
</dbReference>
<evidence type="ECO:0000259" key="9">
    <source>
        <dbReference type="PROSITE" id="PS50994"/>
    </source>
</evidence>
<protein>
    <submittedName>
        <fullName evidence="10">Transposon Ty3-I Gag-Pol polyprotein</fullName>
    </submittedName>
</protein>
<evidence type="ECO:0000256" key="2">
    <source>
        <dbReference type="ARBA" id="ARBA00022695"/>
    </source>
</evidence>
<dbReference type="SUPFAM" id="SSF53098">
    <property type="entry name" value="Ribonuclease H-like"/>
    <property type="match status" value="2"/>
</dbReference>
<dbReference type="InterPro" id="IPR000477">
    <property type="entry name" value="RT_dom"/>
</dbReference>
<dbReference type="GO" id="GO:0016779">
    <property type="term" value="F:nucleotidyltransferase activity"/>
    <property type="evidence" value="ECO:0007669"/>
    <property type="project" value="UniProtKB-KW"/>
</dbReference>
<accession>A0A151S0S8</accession>
<keyword evidence="4" id="KW-0255">Endonuclease</keyword>
<evidence type="ECO:0000313" key="11">
    <source>
        <dbReference type="Proteomes" id="UP000075243"/>
    </source>
</evidence>
<dbReference type="Gene3D" id="3.30.420.10">
    <property type="entry name" value="Ribonuclease H-like superfamily/Ribonuclease H"/>
    <property type="match status" value="2"/>
</dbReference>
<dbReference type="Proteomes" id="UP000075243">
    <property type="component" value="Unassembled WGS sequence"/>
</dbReference>
<dbReference type="Gene3D" id="2.40.70.10">
    <property type="entry name" value="Acid Proteases"/>
    <property type="match status" value="1"/>
</dbReference>
<dbReference type="Pfam" id="PF13456">
    <property type="entry name" value="RVT_3"/>
    <property type="match status" value="1"/>
</dbReference>
<dbReference type="Pfam" id="PF00665">
    <property type="entry name" value="rve"/>
    <property type="match status" value="1"/>
</dbReference>
<evidence type="ECO:0000256" key="4">
    <source>
        <dbReference type="ARBA" id="ARBA00022759"/>
    </source>
</evidence>
<dbReference type="InterPro" id="IPR036397">
    <property type="entry name" value="RNaseH_sf"/>
</dbReference>
<dbReference type="GO" id="GO:0006310">
    <property type="term" value="P:DNA recombination"/>
    <property type="evidence" value="ECO:0007669"/>
    <property type="project" value="UniProtKB-KW"/>
</dbReference>
<feature type="domain" description="RNase H type-1" evidence="8">
    <location>
        <begin position="1111"/>
        <end position="1244"/>
    </location>
</feature>
<name>A0A151S0S8_CAJCA</name>
<dbReference type="Pfam" id="PF17921">
    <property type="entry name" value="Integrase_H2C2"/>
    <property type="match status" value="1"/>
</dbReference>
<dbReference type="InterPro" id="IPR043128">
    <property type="entry name" value="Rev_trsase/Diguanyl_cyclase"/>
</dbReference>
<dbReference type="InterPro" id="IPR043502">
    <property type="entry name" value="DNA/RNA_pol_sf"/>
</dbReference>
<keyword evidence="2" id="KW-0548">Nucleotidyltransferase</keyword>
<dbReference type="FunFam" id="3.30.420.10:FF:000032">
    <property type="entry name" value="Retrovirus-related Pol polyprotein from transposon 297-like Protein"/>
    <property type="match status" value="1"/>
</dbReference>
<dbReference type="CDD" id="cd01647">
    <property type="entry name" value="RT_LTR"/>
    <property type="match status" value="1"/>
</dbReference>
<keyword evidence="4" id="KW-0378">Hydrolase</keyword>
<dbReference type="CDD" id="cd09279">
    <property type="entry name" value="RNase_HI_like"/>
    <property type="match status" value="1"/>
</dbReference>
<evidence type="ECO:0000259" key="7">
    <source>
        <dbReference type="PROSITE" id="PS50878"/>
    </source>
</evidence>
<dbReference type="InterPro" id="IPR041588">
    <property type="entry name" value="Integrase_H2C2"/>
</dbReference>
<dbReference type="Pfam" id="PF00078">
    <property type="entry name" value="RVT_1"/>
    <property type="match status" value="1"/>
</dbReference>
<proteinExistence type="predicted"/>
<dbReference type="EMBL" id="KQ483502">
    <property type="protein sequence ID" value="KYP48344.1"/>
    <property type="molecule type" value="Genomic_DNA"/>
</dbReference>
<evidence type="ECO:0000256" key="3">
    <source>
        <dbReference type="ARBA" id="ARBA00022722"/>
    </source>
</evidence>
<dbReference type="Pfam" id="PF03732">
    <property type="entry name" value="Retrotrans_gag"/>
    <property type="match status" value="1"/>
</dbReference>
<dbReference type="GO" id="GO:0015074">
    <property type="term" value="P:DNA integration"/>
    <property type="evidence" value="ECO:0007669"/>
    <property type="project" value="InterPro"/>
</dbReference>
<reference evidence="10" key="1">
    <citation type="journal article" date="2012" name="Nat. Biotechnol.">
        <title>Draft genome sequence of pigeonpea (Cajanus cajan), an orphan legume crop of resource-poor farmers.</title>
        <authorList>
            <person name="Varshney R.K."/>
            <person name="Chen W."/>
            <person name="Li Y."/>
            <person name="Bharti A.K."/>
            <person name="Saxena R.K."/>
            <person name="Schlueter J.A."/>
            <person name="Donoghue M.T."/>
            <person name="Azam S."/>
            <person name="Fan G."/>
            <person name="Whaley A.M."/>
            <person name="Farmer A.D."/>
            <person name="Sheridan J."/>
            <person name="Iwata A."/>
            <person name="Tuteja R."/>
            <person name="Penmetsa R.V."/>
            <person name="Wu W."/>
            <person name="Upadhyaya H.D."/>
            <person name="Yang S.P."/>
            <person name="Shah T."/>
            <person name="Saxena K.B."/>
            <person name="Michael T."/>
            <person name="McCombie W.R."/>
            <person name="Yang B."/>
            <person name="Zhang G."/>
            <person name="Yang H."/>
            <person name="Wang J."/>
            <person name="Spillane C."/>
            <person name="Cook D.R."/>
            <person name="May G.D."/>
            <person name="Xu X."/>
            <person name="Jackson S.A."/>
        </authorList>
    </citation>
    <scope>NUCLEOTIDE SEQUENCE [LARGE SCALE GENOMIC DNA]</scope>
</reference>